<accession>A0A1I4YUX9</accession>
<dbReference type="STRING" id="995034.SAMN05216219_0538"/>
<dbReference type="Gene3D" id="1.20.120.340">
    <property type="entry name" value="Flagellar protein FliS"/>
    <property type="match status" value="1"/>
</dbReference>
<dbReference type="PANTHER" id="PTHR34773:SF1">
    <property type="entry name" value="FLAGELLAR SECRETION CHAPERONE FLIS"/>
    <property type="match status" value="1"/>
</dbReference>
<name>A0A1I4YUX9_9MICO</name>
<dbReference type="OrthoDB" id="3268516at2"/>
<dbReference type="GO" id="GO:0005829">
    <property type="term" value="C:cytosol"/>
    <property type="evidence" value="ECO:0007669"/>
    <property type="project" value="UniProtKB-SubCell"/>
</dbReference>
<dbReference type="RefSeq" id="WP_090708539.1">
    <property type="nucleotide sequence ID" value="NZ_FOVM01000001.1"/>
</dbReference>
<keyword evidence="7" id="KW-1185">Reference proteome</keyword>
<proteinExistence type="inferred from homology"/>
<keyword evidence="6" id="KW-0966">Cell projection</keyword>
<evidence type="ECO:0000256" key="3">
    <source>
        <dbReference type="ARBA" id="ARBA00022490"/>
    </source>
</evidence>
<evidence type="ECO:0000256" key="5">
    <source>
        <dbReference type="ARBA" id="ARBA00023186"/>
    </source>
</evidence>
<comment type="similarity">
    <text evidence="2">Belongs to the FliS family.</text>
</comment>
<keyword evidence="4" id="KW-1005">Bacterial flagellum biogenesis</keyword>
<comment type="subcellular location">
    <subcellularLocation>
        <location evidence="1">Cytoplasm</location>
        <location evidence="1">Cytosol</location>
    </subcellularLocation>
</comment>
<protein>
    <submittedName>
        <fullName evidence="6">Flagellar protein FliS</fullName>
    </submittedName>
</protein>
<evidence type="ECO:0000313" key="6">
    <source>
        <dbReference type="EMBL" id="SFN41838.1"/>
    </source>
</evidence>
<evidence type="ECO:0000256" key="2">
    <source>
        <dbReference type="ARBA" id="ARBA00008787"/>
    </source>
</evidence>
<evidence type="ECO:0000256" key="4">
    <source>
        <dbReference type="ARBA" id="ARBA00022795"/>
    </source>
</evidence>
<keyword evidence="3" id="KW-0963">Cytoplasm</keyword>
<dbReference type="PANTHER" id="PTHR34773">
    <property type="entry name" value="FLAGELLAR SECRETION CHAPERONE FLIS"/>
    <property type="match status" value="1"/>
</dbReference>
<dbReference type="CDD" id="cd16098">
    <property type="entry name" value="FliS"/>
    <property type="match status" value="1"/>
</dbReference>
<evidence type="ECO:0000256" key="1">
    <source>
        <dbReference type="ARBA" id="ARBA00004514"/>
    </source>
</evidence>
<dbReference type="GO" id="GO:0071973">
    <property type="term" value="P:bacterial-type flagellum-dependent cell motility"/>
    <property type="evidence" value="ECO:0007669"/>
    <property type="project" value="TreeGrafter"/>
</dbReference>
<dbReference type="SUPFAM" id="SSF101116">
    <property type="entry name" value="Flagellar export chaperone FliS"/>
    <property type="match status" value="1"/>
</dbReference>
<dbReference type="NCBIfam" id="TIGR00208">
    <property type="entry name" value="fliS"/>
    <property type="match status" value="1"/>
</dbReference>
<reference evidence="7" key="1">
    <citation type="submission" date="2016-10" db="EMBL/GenBank/DDBJ databases">
        <authorList>
            <person name="Varghese N."/>
            <person name="Submissions S."/>
        </authorList>
    </citation>
    <scope>NUCLEOTIDE SEQUENCE [LARGE SCALE GENOMIC DNA]</scope>
    <source>
        <strain evidence="7">CGMCC 1.11101</strain>
    </source>
</reference>
<keyword evidence="6" id="KW-0282">Flagellum</keyword>
<dbReference type="GO" id="GO:0044780">
    <property type="term" value="P:bacterial-type flagellum assembly"/>
    <property type="evidence" value="ECO:0007669"/>
    <property type="project" value="InterPro"/>
</dbReference>
<dbReference type="InterPro" id="IPR036584">
    <property type="entry name" value="FliS_sf"/>
</dbReference>
<keyword evidence="6" id="KW-0969">Cilium</keyword>
<dbReference type="EMBL" id="FOVM01000001">
    <property type="protein sequence ID" value="SFN41838.1"/>
    <property type="molecule type" value="Genomic_DNA"/>
</dbReference>
<evidence type="ECO:0000313" key="7">
    <source>
        <dbReference type="Proteomes" id="UP000198867"/>
    </source>
</evidence>
<dbReference type="InterPro" id="IPR003713">
    <property type="entry name" value="FliS"/>
</dbReference>
<dbReference type="Proteomes" id="UP000198867">
    <property type="component" value="Unassembled WGS sequence"/>
</dbReference>
<organism evidence="6 7">
    <name type="scientific">Mycetocola miduiensis</name>
    <dbReference type="NCBI Taxonomy" id="995034"/>
    <lineage>
        <taxon>Bacteria</taxon>
        <taxon>Bacillati</taxon>
        <taxon>Actinomycetota</taxon>
        <taxon>Actinomycetes</taxon>
        <taxon>Micrococcales</taxon>
        <taxon>Microbacteriaceae</taxon>
        <taxon>Mycetocola</taxon>
    </lineage>
</organism>
<keyword evidence="5" id="KW-0143">Chaperone</keyword>
<dbReference type="Pfam" id="PF02561">
    <property type="entry name" value="FliS"/>
    <property type="match status" value="1"/>
</dbReference>
<dbReference type="AlphaFoldDB" id="A0A1I4YUX9"/>
<gene>
    <name evidence="6" type="ORF">SAMN05216219_0538</name>
</gene>
<sequence length="143" mass="15763">MTLTNDFAAQRAKYNRDAILSATPGTLLTMLYDRLLLDLGRAEAAQEREDWDVARENLLHAQDIVAELSSSLKVDAWDGASALFGLYTYVSGLLVTANIHRNITHTRECISVLEPLREVWYVAAADVPAERPRMASSGMLGIG</sequence>